<dbReference type="SUPFAM" id="SSF56954">
    <property type="entry name" value="Outer membrane efflux proteins (OEP)"/>
    <property type="match status" value="1"/>
</dbReference>
<evidence type="ECO:0000313" key="1">
    <source>
        <dbReference type="EMBL" id="MBC9797168.1"/>
    </source>
</evidence>
<sequence length="114" mass="12834">MKIYKPMLVKNIKRLGVVAFLLVAVTGCKVGDPYKRPDLDFSEEYYGKTGDTVPVDSVHLAKVKWVEFFGDYDLAALIDTALANNLDMQKTVQVLEMSRQDLLQSRANFYPSLG</sequence>
<dbReference type="PROSITE" id="PS51257">
    <property type="entry name" value="PROKAR_LIPOPROTEIN"/>
    <property type="match status" value="1"/>
</dbReference>
<organism evidence="1 2">
    <name type="scientific">Sinomicrobium weinanense</name>
    <dbReference type="NCBI Taxonomy" id="2842200"/>
    <lineage>
        <taxon>Bacteria</taxon>
        <taxon>Pseudomonadati</taxon>
        <taxon>Bacteroidota</taxon>
        <taxon>Flavobacteriia</taxon>
        <taxon>Flavobacteriales</taxon>
        <taxon>Flavobacteriaceae</taxon>
        <taxon>Sinomicrobium</taxon>
    </lineage>
</organism>
<evidence type="ECO:0000313" key="2">
    <source>
        <dbReference type="Proteomes" id="UP000653730"/>
    </source>
</evidence>
<comment type="caution">
    <text evidence="1">The sequence shown here is derived from an EMBL/GenBank/DDBJ whole genome shotgun (WGS) entry which is preliminary data.</text>
</comment>
<accession>A0A926Q340</accession>
<proteinExistence type="predicted"/>
<protein>
    <submittedName>
        <fullName evidence="1">TolC family protein</fullName>
    </submittedName>
</protein>
<dbReference type="Gene3D" id="1.20.1600.10">
    <property type="entry name" value="Outer membrane efflux proteins (OEP)"/>
    <property type="match status" value="1"/>
</dbReference>
<feature type="non-terminal residue" evidence="1">
    <location>
        <position position="114"/>
    </location>
</feature>
<gene>
    <name evidence="1" type="ORF">IBL28_14425</name>
</gene>
<reference evidence="1 2" key="1">
    <citation type="submission" date="2020-09" db="EMBL/GenBank/DDBJ databases">
        <title>Sinomicrobium weinanense sp. nov., a halophilic bacteria isolated from saline-alkali soil.</title>
        <authorList>
            <person name="Wu P."/>
            <person name="Ren H."/>
            <person name="Mei Y."/>
            <person name="Liang Y."/>
            <person name="Chen Z."/>
        </authorList>
    </citation>
    <scope>NUCLEOTIDE SEQUENCE [LARGE SCALE GENOMIC DNA]</scope>
    <source>
        <strain evidence="1 2">FJxs</strain>
    </source>
</reference>
<dbReference type="AlphaFoldDB" id="A0A926Q340"/>
<keyword evidence="2" id="KW-1185">Reference proteome</keyword>
<dbReference type="Proteomes" id="UP000653730">
    <property type="component" value="Unassembled WGS sequence"/>
</dbReference>
<name>A0A926Q340_9FLAO</name>
<dbReference type="EMBL" id="JACVDC010000048">
    <property type="protein sequence ID" value="MBC9797168.1"/>
    <property type="molecule type" value="Genomic_DNA"/>
</dbReference>